<evidence type="ECO:0000256" key="4">
    <source>
        <dbReference type="PIRSR" id="PIRSR001365-2"/>
    </source>
</evidence>
<feature type="active site" description="Schiff-base intermediate with substrate" evidence="3">
    <location>
        <position position="171"/>
    </location>
</feature>
<dbReference type="Pfam" id="PF00701">
    <property type="entry name" value="DHDPS"/>
    <property type="match status" value="1"/>
</dbReference>
<dbReference type="PANTHER" id="PTHR12128:SF67">
    <property type="entry name" value="BLR3884 PROTEIN"/>
    <property type="match status" value="1"/>
</dbReference>
<keyword evidence="6" id="KW-1185">Reference proteome</keyword>
<sequence length="308" mass="32586">MTKARRGIYAAAISPFDADGRLESDKLVAYCRHLLAEGGCDGVAPTGTTGEGTSVAMADRLALPGIFAQAGFAADQVIFGTGAPSLPDCVALTRASCEAGFVNALVLPPYYYKSPSDEGLYAYCAGLIDKVGRDDLRIYLYHFPQMSQVPLSVDLVLRLREAFGPIVAGLKDSSGDFEQSRAFVEATGGVAEDFDVYPSSEAFLWDGLSIGTAGIISGSTNIFAQKVQAARRAAEGPEREAAMREVRAARAVASKYPLMAAMKTAEAWRSGDDGWLRMQPPLQPLSGAQKAAFKADLEGLNAAPELAS</sequence>
<evidence type="ECO:0000256" key="2">
    <source>
        <dbReference type="PIRNR" id="PIRNR001365"/>
    </source>
</evidence>
<reference evidence="5 6" key="1">
    <citation type="submission" date="2017-06" db="EMBL/GenBank/DDBJ databases">
        <authorList>
            <person name="Kim H.J."/>
            <person name="Triplett B.A."/>
        </authorList>
    </citation>
    <scope>NUCLEOTIDE SEQUENCE [LARGE SCALE GENOMIC DNA]</scope>
    <source>
        <strain evidence="5 6">DSM 29339</strain>
    </source>
</reference>
<evidence type="ECO:0000313" key="6">
    <source>
        <dbReference type="Proteomes" id="UP000198426"/>
    </source>
</evidence>
<dbReference type="GO" id="GO:0008840">
    <property type="term" value="F:4-hydroxy-tetrahydrodipicolinate synthase activity"/>
    <property type="evidence" value="ECO:0007669"/>
    <property type="project" value="TreeGrafter"/>
</dbReference>
<dbReference type="SMART" id="SM01130">
    <property type="entry name" value="DHDPS"/>
    <property type="match status" value="1"/>
</dbReference>
<accession>A0A239HZP2</accession>
<feature type="active site" description="Proton donor/acceptor" evidence="3">
    <location>
        <position position="141"/>
    </location>
</feature>
<proteinExistence type="inferred from homology"/>
<feature type="binding site" evidence="4">
    <location>
        <position position="49"/>
    </location>
    <ligand>
        <name>pyruvate</name>
        <dbReference type="ChEBI" id="CHEBI:15361"/>
    </ligand>
</feature>
<feature type="binding site" evidence="4">
    <location>
        <position position="216"/>
    </location>
    <ligand>
        <name>pyruvate</name>
        <dbReference type="ChEBI" id="CHEBI:15361"/>
    </ligand>
</feature>
<dbReference type="PANTHER" id="PTHR12128">
    <property type="entry name" value="DIHYDRODIPICOLINATE SYNTHASE"/>
    <property type="match status" value="1"/>
</dbReference>
<dbReference type="Proteomes" id="UP000198426">
    <property type="component" value="Unassembled WGS sequence"/>
</dbReference>
<dbReference type="RefSeq" id="WP_176442858.1">
    <property type="nucleotide sequence ID" value="NZ_FZOY01000004.1"/>
</dbReference>
<organism evidence="5 6">
    <name type="scientific">Tropicimonas sediminicola</name>
    <dbReference type="NCBI Taxonomy" id="1031541"/>
    <lineage>
        <taxon>Bacteria</taxon>
        <taxon>Pseudomonadati</taxon>
        <taxon>Pseudomonadota</taxon>
        <taxon>Alphaproteobacteria</taxon>
        <taxon>Rhodobacterales</taxon>
        <taxon>Roseobacteraceae</taxon>
        <taxon>Tropicimonas</taxon>
    </lineage>
</organism>
<gene>
    <name evidence="5" type="ORF">SAMN05421757_104128</name>
</gene>
<dbReference type="InterPro" id="IPR013785">
    <property type="entry name" value="Aldolase_TIM"/>
</dbReference>
<name>A0A239HZP2_9RHOB</name>
<dbReference type="SUPFAM" id="SSF51569">
    <property type="entry name" value="Aldolase"/>
    <property type="match status" value="1"/>
</dbReference>
<dbReference type="Gene3D" id="3.20.20.70">
    <property type="entry name" value="Aldolase class I"/>
    <property type="match status" value="1"/>
</dbReference>
<comment type="similarity">
    <text evidence="2">Belongs to the DapA family.</text>
</comment>
<dbReference type="EMBL" id="FZOY01000004">
    <property type="protein sequence ID" value="SNS86996.1"/>
    <property type="molecule type" value="Genomic_DNA"/>
</dbReference>
<dbReference type="CDD" id="cd00408">
    <property type="entry name" value="DHDPS-like"/>
    <property type="match status" value="1"/>
</dbReference>
<dbReference type="AlphaFoldDB" id="A0A239HZP2"/>
<dbReference type="PIRSF" id="PIRSF001365">
    <property type="entry name" value="DHDPS"/>
    <property type="match status" value="1"/>
</dbReference>
<keyword evidence="1 2" id="KW-0456">Lyase</keyword>
<protein>
    <submittedName>
        <fullName evidence="5">4-hydroxy-tetrahydrodipicolinate synthase</fullName>
    </submittedName>
</protein>
<evidence type="ECO:0000313" key="5">
    <source>
        <dbReference type="EMBL" id="SNS86996.1"/>
    </source>
</evidence>
<dbReference type="InterPro" id="IPR002220">
    <property type="entry name" value="DapA-like"/>
</dbReference>
<dbReference type="PRINTS" id="PR00146">
    <property type="entry name" value="DHPICSNTHASE"/>
</dbReference>
<evidence type="ECO:0000256" key="3">
    <source>
        <dbReference type="PIRSR" id="PIRSR001365-1"/>
    </source>
</evidence>
<evidence type="ECO:0000256" key="1">
    <source>
        <dbReference type="ARBA" id="ARBA00023239"/>
    </source>
</evidence>